<proteinExistence type="predicted"/>
<protein>
    <submittedName>
        <fullName evidence="1">Uncharacterized protein</fullName>
    </submittedName>
</protein>
<accession>A0AAV7RHF7</accession>
<gene>
    <name evidence="1" type="ORF">NDU88_003454</name>
</gene>
<evidence type="ECO:0000313" key="2">
    <source>
        <dbReference type="Proteomes" id="UP001066276"/>
    </source>
</evidence>
<feature type="non-terminal residue" evidence="1">
    <location>
        <position position="73"/>
    </location>
</feature>
<dbReference type="Proteomes" id="UP001066276">
    <property type="component" value="Chromosome 5"/>
</dbReference>
<keyword evidence="2" id="KW-1185">Reference proteome</keyword>
<name>A0AAV7RHF7_PLEWA</name>
<organism evidence="1 2">
    <name type="scientific">Pleurodeles waltl</name>
    <name type="common">Iberian ribbed newt</name>
    <dbReference type="NCBI Taxonomy" id="8319"/>
    <lineage>
        <taxon>Eukaryota</taxon>
        <taxon>Metazoa</taxon>
        <taxon>Chordata</taxon>
        <taxon>Craniata</taxon>
        <taxon>Vertebrata</taxon>
        <taxon>Euteleostomi</taxon>
        <taxon>Amphibia</taxon>
        <taxon>Batrachia</taxon>
        <taxon>Caudata</taxon>
        <taxon>Salamandroidea</taxon>
        <taxon>Salamandridae</taxon>
        <taxon>Pleurodelinae</taxon>
        <taxon>Pleurodeles</taxon>
    </lineage>
</organism>
<comment type="caution">
    <text evidence="1">The sequence shown here is derived from an EMBL/GenBank/DDBJ whole genome shotgun (WGS) entry which is preliminary data.</text>
</comment>
<reference evidence="1" key="1">
    <citation type="journal article" date="2022" name="bioRxiv">
        <title>Sequencing and chromosome-scale assembly of the giantPleurodeles waltlgenome.</title>
        <authorList>
            <person name="Brown T."/>
            <person name="Elewa A."/>
            <person name="Iarovenko S."/>
            <person name="Subramanian E."/>
            <person name="Araus A.J."/>
            <person name="Petzold A."/>
            <person name="Susuki M."/>
            <person name="Suzuki K.-i.T."/>
            <person name="Hayashi T."/>
            <person name="Toyoda A."/>
            <person name="Oliveira C."/>
            <person name="Osipova E."/>
            <person name="Leigh N.D."/>
            <person name="Simon A."/>
            <person name="Yun M.H."/>
        </authorList>
    </citation>
    <scope>NUCLEOTIDE SEQUENCE</scope>
    <source>
        <strain evidence="1">20211129_DDA</strain>
        <tissue evidence="1">Liver</tissue>
    </source>
</reference>
<sequence>MADAKYDVRADRGEIFLRLLVLPRLKSVSEAASEVIFHTVNTALIGADRAAGGALSLALLPGPASEERPREDY</sequence>
<dbReference type="AlphaFoldDB" id="A0AAV7RHF7"/>
<evidence type="ECO:0000313" key="1">
    <source>
        <dbReference type="EMBL" id="KAJ1150664.1"/>
    </source>
</evidence>
<dbReference type="EMBL" id="JANPWB010000009">
    <property type="protein sequence ID" value="KAJ1150664.1"/>
    <property type="molecule type" value="Genomic_DNA"/>
</dbReference>